<accession>A0A6A5H1N2</accession>
<dbReference type="PANTHER" id="PTHR23015:SF4">
    <property type="entry name" value="DUF38 DOMAIN-CONTAINING PROTEIN-RELATED"/>
    <property type="match status" value="1"/>
</dbReference>
<name>A0A6A5H1N2_CAERE</name>
<dbReference type="RefSeq" id="XP_053586708.1">
    <property type="nucleotide sequence ID" value="XM_053727131.1"/>
</dbReference>
<evidence type="ECO:0000259" key="1">
    <source>
        <dbReference type="Pfam" id="PF01827"/>
    </source>
</evidence>
<dbReference type="GeneID" id="78774800"/>
<reference evidence="2 3" key="1">
    <citation type="submission" date="2019-12" db="EMBL/GenBank/DDBJ databases">
        <title>Chromosome-level assembly of the Caenorhabditis remanei genome.</title>
        <authorList>
            <person name="Teterina A.A."/>
            <person name="Willis J.H."/>
            <person name="Phillips P.C."/>
        </authorList>
    </citation>
    <scope>NUCLEOTIDE SEQUENCE [LARGE SCALE GENOMIC DNA]</scope>
    <source>
        <strain evidence="2 3">PX506</strain>
        <tissue evidence="2">Whole organism</tissue>
    </source>
</reference>
<evidence type="ECO:0000313" key="3">
    <source>
        <dbReference type="Proteomes" id="UP000483820"/>
    </source>
</evidence>
<feature type="domain" description="DUF38" evidence="1">
    <location>
        <begin position="156"/>
        <end position="288"/>
    </location>
</feature>
<dbReference type="Proteomes" id="UP000483820">
    <property type="component" value="Chromosome III"/>
</dbReference>
<organism evidence="2 3">
    <name type="scientific">Caenorhabditis remanei</name>
    <name type="common">Caenorhabditis vulgaris</name>
    <dbReference type="NCBI Taxonomy" id="31234"/>
    <lineage>
        <taxon>Eukaryota</taxon>
        <taxon>Metazoa</taxon>
        <taxon>Ecdysozoa</taxon>
        <taxon>Nematoda</taxon>
        <taxon>Chromadorea</taxon>
        <taxon>Rhabditida</taxon>
        <taxon>Rhabditina</taxon>
        <taxon>Rhabditomorpha</taxon>
        <taxon>Rhabditoidea</taxon>
        <taxon>Rhabditidae</taxon>
        <taxon>Peloderinae</taxon>
        <taxon>Caenorhabditis</taxon>
    </lineage>
</organism>
<dbReference type="PANTHER" id="PTHR23015">
    <property type="entry name" value="UNCHARACTERIZED C.ELEGANS PROTEIN"/>
    <property type="match status" value="1"/>
</dbReference>
<dbReference type="EMBL" id="WUAV01000003">
    <property type="protein sequence ID" value="KAF1760706.1"/>
    <property type="molecule type" value="Genomic_DNA"/>
</dbReference>
<protein>
    <recommendedName>
        <fullName evidence="1">DUF38 domain-containing protein</fullName>
    </recommendedName>
</protein>
<sequence>MSKPSDLEDAFEQLSIDTQANKRDSLAFREGPKRHRALVDKTIKFSCRRDHILIEIRNQGRSRKVLYAGVDWNSEVVFSNVDSLSKYKPDKKVEISVKRQCKLIKSEDYEILAFNELAVALKNPKQELEAFIFEYCADYANMPREIQDVESSKSYYEKMGALLVSLDHKLSARRLKLIVEDPDDVTSILPQLVPDYLQIITINSEVSSNSWQNHEKIKRIVNLEQWMKAKMLLCTQNIFAFFPMENLMNFKHLRIKECSVDTEFLLKLRELFSKSPNLGKCYIESRYKFDAEVLAEHVGEPAPSTQWSSNVRRYQFPDSEKFLEFQFHGDTISIQRYPKNNTTKI</sequence>
<dbReference type="GO" id="GO:0045087">
    <property type="term" value="P:innate immune response"/>
    <property type="evidence" value="ECO:0007669"/>
    <property type="project" value="TreeGrafter"/>
</dbReference>
<dbReference type="Pfam" id="PF01827">
    <property type="entry name" value="FTH"/>
    <property type="match status" value="1"/>
</dbReference>
<proteinExistence type="predicted"/>
<dbReference type="CTD" id="78774800"/>
<evidence type="ECO:0000313" key="2">
    <source>
        <dbReference type="EMBL" id="KAF1760706.1"/>
    </source>
</evidence>
<dbReference type="InterPro" id="IPR002900">
    <property type="entry name" value="DUF38/FTH_CAE_spp"/>
</dbReference>
<comment type="caution">
    <text evidence="2">The sequence shown here is derived from an EMBL/GenBank/DDBJ whole genome shotgun (WGS) entry which is preliminary data.</text>
</comment>
<dbReference type="InterPro" id="IPR040161">
    <property type="entry name" value="FB224"/>
</dbReference>
<dbReference type="KEGG" id="crq:GCK72_008955"/>
<gene>
    <name evidence="2" type="ORF">GCK72_008955</name>
</gene>
<dbReference type="AlphaFoldDB" id="A0A6A5H1N2"/>